<sequence>MDLMLLLGLIAMGGTFYAMRFWDKRHANPDWLRLPNRAEYLDAHPDCATGDELGARCCACGSDKVVGHPQTGWPDHRYRHTCLACGKVLFRTQEPR</sequence>
<dbReference type="RefSeq" id="WP_100859641.1">
    <property type="nucleotide sequence ID" value="NZ_PGCP01000013.1"/>
</dbReference>
<keyword evidence="2" id="KW-1185">Reference proteome</keyword>
<dbReference type="EMBL" id="PGCP01000013">
    <property type="protein sequence ID" value="PJC93378.1"/>
    <property type="molecule type" value="Genomic_DNA"/>
</dbReference>
<evidence type="ECO:0000313" key="2">
    <source>
        <dbReference type="Proteomes" id="UP000232060"/>
    </source>
</evidence>
<dbReference type="AlphaFoldDB" id="A0A2M8H9Y6"/>
<dbReference type="Proteomes" id="UP000232060">
    <property type="component" value="Unassembled WGS sequence"/>
</dbReference>
<comment type="caution">
    <text evidence="1">The sequence shown here is derived from an EMBL/GenBank/DDBJ whole genome shotgun (WGS) entry which is preliminary data.</text>
</comment>
<dbReference type="OrthoDB" id="5908015at2"/>
<proteinExistence type="predicted"/>
<reference evidence="1 2" key="1">
    <citation type="submission" date="2017-11" db="EMBL/GenBank/DDBJ databases">
        <title>Draft genome sequence of environmental isolate Aeromonas lusitania sp. nov. MDC 2473.</title>
        <authorList>
            <person name="Colston S.M."/>
            <person name="Navarro A."/>
            <person name="Martinez-Murcia A.J."/>
            <person name="Graf J."/>
        </authorList>
    </citation>
    <scope>NUCLEOTIDE SEQUENCE [LARGE SCALE GENOMIC DNA]</scope>
    <source>
        <strain evidence="1 2">MDC 2473</strain>
    </source>
</reference>
<protein>
    <submittedName>
        <fullName evidence="1">Uncharacterized protein</fullName>
    </submittedName>
</protein>
<name>A0A2M8H9Y6_9GAMM</name>
<organism evidence="1 2">
    <name type="scientific">Aeromonas lusitana</name>
    <dbReference type="NCBI Taxonomy" id="931529"/>
    <lineage>
        <taxon>Bacteria</taxon>
        <taxon>Pseudomonadati</taxon>
        <taxon>Pseudomonadota</taxon>
        <taxon>Gammaproteobacteria</taxon>
        <taxon>Aeromonadales</taxon>
        <taxon>Aeromonadaceae</taxon>
        <taxon>Aeromonas</taxon>
    </lineage>
</organism>
<gene>
    <name evidence="1" type="ORF">CUC44_09060</name>
</gene>
<evidence type="ECO:0000313" key="1">
    <source>
        <dbReference type="EMBL" id="PJC93378.1"/>
    </source>
</evidence>
<accession>A0A2M8H9Y6</accession>